<dbReference type="EMBL" id="CASHSV030000001">
    <property type="protein sequence ID" value="CAJ2633373.1"/>
    <property type="molecule type" value="Genomic_DNA"/>
</dbReference>
<gene>
    <name evidence="1" type="ORF">MILVUS5_LOCUS4497</name>
</gene>
<name>A0ACB0IN86_TRIPR</name>
<keyword evidence="2" id="KW-1185">Reference proteome</keyword>
<reference evidence="1" key="1">
    <citation type="submission" date="2023-10" db="EMBL/GenBank/DDBJ databases">
        <authorList>
            <person name="Rodriguez Cubillos JULIANA M."/>
            <person name="De Vega J."/>
        </authorList>
    </citation>
    <scope>NUCLEOTIDE SEQUENCE</scope>
</reference>
<comment type="caution">
    <text evidence="1">The sequence shown here is derived from an EMBL/GenBank/DDBJ whole genome shotgun (WGS) entry which is preliminary data.</text>
</comment>
<dbReference type="Proteomes" id="UP001177021">
    <property type="component" value="Unassembled WGS sequence"/>
</dbReference>
<protein>
    <submittedName>
        <fullName evidence="1">Uncharacterized protein</fullName>
    </submittedName>
</protein>
<proteinExistence type="predicted"/>
<organism evidence="1 2">
    <name type="scientific">Trifolium pratense</name>
    <name type="common">Red clover</name>
    <dbReference type="NCBI Taxonomy" id="57577"/>
    <lineage>
        <taxon>Eukaryota</taxon>
        <taxon>Viridiplantae</taxon>
        <taxon>Streptophyta</taxon>
        <taxon>Embryophyta</taxon>
        <taxon>Tracheophyta</taxon>
        <taxon>Spermatophyta</taxon>
        <taxon>Magnoliopsida</taxon>
        <taxon>eudicotyledons</taxon>
        <taxon>Gunneridae</taxon>
        <taxon>Pentapetalae</taxon>
        <taxon>rosids</taxon>
        <taxon>fabids</taxon>
        <taxon>Fabales</taxon>
        <taxon>Fabaceae</taxon>
        <taxon>Papilionoideae</taxon>
        <taxon>50 kb inversion clade</taxon>
        <taxon>NPAAA clade</taxon>
        <taxon>Hologalegina</taxon>
        <taxon>IRL clade</taxon>
        <taxon>Trifolieae</taxon>
        <taxon>Trifolium</taxon>
    </lineage>
</organism>
<evidence type="ECO:0000313" key="2">
    <source>
        <dbReference type="Proteomes" id="UP001177021"/>
    </source>
</evidence>
<accession>A0ACB0IN86</accession>
<evidence type="ECO:0000313" key="1">
    <source>
        <dbReference type="EMBL" id="CAJ2633373.1"/>
    </source>
</evidence>
<sequence>MSAGFMIFSSFFGPFFAYVDGDRIVSVAFLASKASTLAILAATAPFFAAAIVAWRGKIEVTATSRVGAAQTSDAVGAVGVAGAIADRFGVDFFSLLSIIFGIGAGDFSYYINNSHLGTS</sequence>